<sequence>AAFGTSSNGGQDKLLKIMQEFSKLFGAFNLADFIPWLGWADLQGLNTRIVKARASLDDFIDTIIDDHIHEKKANNYDDEGDHNSDMVDELLAFYSEETKVNETDDFRNALRLTRDNIKSIIM</sequence>
<name>A0ABS8VHL0_DATST</name>
<proteinExistence type="predicted"/>
<feature type="non-terminal residue" evidence="1">
    <location>
        <position position="122"/>
    </location>
</feature>
<accession>A0ABS8VHL0</accession>
<dbReference type="SUPFAM" id="SSF48264">
    <property type="entry name" value="Cytochrome P450"/>
    <property type="match status" value="1"/>
</dbReference>
<dbReference type="Gene3D" id="1.10.630.10">
    <property type="entry name" value="Cytochrome P450"/>
    <property type="match status" value="1"/>
</dbReference>
<dbReference type="PANTHER" id="PTHR47945:SF5">
    <property type="entry name" value="CYTOCHROME P450 84A1-RELATED"/>
    <property type="match status" value="1"/>
</dbReference>
<dbReference type="EMBL" id="JACEIK010004921">
    <property type="protein sequence ID" value="MCD9646790.1"/>
    <property type="molecule type" value="Genomic_DNA"/>
</dbReference>
<gene>
    <name evidence="1" type="primary">FAH1_5</name>
    <name evidence="1" type="ORF">HAX54_036972</name>
</gene>
<dbReference type="PANTHER" id="PTHR47945">
    <property type="entry name" value="CYTOCHROME P450 84A1-RELATED"/>
    <property type="match status" value="1"/>
</dbReference>
<evidence type="ECO:0000313" key="1">
    <source>
        <dbReference type="EMBL" id="MCD9646790.1"/>
    </source>
</evidence>
<protein>
    <submittedName>
        <fullName evidence="1">Cytochrome P450</fullName>
    </submittedName>
</protein>
<feature type="non-terminal residue" evidence="1">
    <location>
        <position position="1"/>
    </location>
</feature>
<reference evidence="1 2" key="1">
    <citation type="journal article" date="2021" name="BMC Genomics">
        <title>Datura genome reveals duplications of psychoactive alkaloid biosynthetic genes and high mutation rate following tissue culture.</title>
        <authorList>
            <person name="Rajewski A."/>
            <person name="Carter-House D."/>
            <person name="Stajich J."/>
            <person name="Litt A."/>
        </authorList>
    </citation>
    <scope>NUCLEOTIDE SEQUENCE [LARGE SCALE GENOMIC DNA]</scope>
    <source>
        <strain evidence="1">AR-01</strain>
    </source>
</reference>
<keyword evidence="2" id="KW-1185">Reference proteome</keyword>
<dbReference type="InterPro" id="IPR053062">
    <property type="entry name" value="CYP450_84A"/>
</dbReference>
<comment type="caution">
    <text evidence="1">The sequence shown here is derived from an EMBL/GenBank/DDBJ whole genome shotgun (WGS) entry which is preliminary data.</text>
</comment>
<evidence type="ECO:0000313" key="2">
    <source>
        <dbReference type="Proteomes" id="UP000823775"/>
    </source>
</evidence>
<dbReference type="Proteomes" id="UP000823775">
    <property type="component" value="Unassembled WGS sequence"/>
</dbReference>
<dbReference type="InterPro" id="IPR036396">
    <property type="entry name" value="Cyt_P450_sf"/>
</dbReference>
<organism evidence="1 2">
    <name type="scientific">Datura stramonium</name>
    <name type="common">Jimsonweed</name>
    <name type="synonym">Common thornapple</name>
    <dbReference type="NCBI Taxonomy" id="4076"/>
    <lineage>
        <taxon>Eukaryota</taxon>
        <taxon>Viridiplantae</taxon>
        <taxon>Streptophyta</taxon>
        <taxon>Embryophyta</taxon>
        <taxon>Tracheophyta</taxon>
        <taxon>Spermatophyta</taxon>
        <taxon>Magnoliopsida</taxon>
        <taxon>eudicotyledons</taxon>
        <taxon>Gunneridae</taxon>
        <taxon>Pentapetalae</taxon>
        <taxon>asterids</taxon>
        <taxon>lamiids</taxon>
        <taxon>Solanales</taxon>
        <taxon>Solanaceae</taxon>
        <taxon>Solanoideae</taxon>
        <taxon>Datureae</taxon>
        <taxon>Datura</taxon>
    </lineage>
</organism>